<dbReference type="InterPro" id="IPR005844">
    <property type="entry name" value="A-D-PHexomutase_a/b/a-I"/>
</dbReference>
<keyword evidence="14" id="KW-1185">Reference proteome</keyword>
<comment type="PTM">
    <text evidence="6">Activated by phosphorylation.</text>
</comment>
<dbReference type="InterPro" id="IPR016055">
    <property type="entry name" value="A-D-PHexomutase_a/b/a-I/II/III"/>
</dbReference>
<gene>
    <name evidence="6 13" type="primary">glmM</name>
    <name evidence="13" type="ORF">OKA04_16770</name>
</gene>
<accession>A0ABT3FS26</accession>
<dbReference type="NCBIfam" id="NF008139">
    <property type="entry name" value="PRK10887.1"/>
    <property type="match status" value="1"/>
</dbReference>
<evidence type="ECO:0000313" key="13">
    <source>
        <dbReference type="EMBL" id="MCW1886393.1"/>
    </source>
</evidence>
<dbReference type="NCBIfam" id="TIGR01455">
    <property type="entry name" value="glmM"/>
    <property type="match status" value="1"/>
</dbReference>
<feature type="domain" description="Alpha-D-phosphohexomutase alpha/beta/alpha" evidence="11">
    <location>
        <begin position="191"/>
        <end position="287"/>
    </location>
</feature>
<keyword evidence="5 6" id="KW-0413">Isomerase</keyword>
<feature type="binding site" description="via phosphate group" evidence="6">
    <location>
        <position position="133"/>
    </location>
    <ligand>
        <name>Mg(2+)</name>
        <dbReference type="ChEBI" id="CHEBI:18420"/>
    </ligand>
</feature>
<evidence type="ECO:0000259" key="9">
    <source>
        <dbReference type="Pfam" id="PF00408"/>
    </source>
</evidence>
<evidence type="ECO:0000256" key="5">
    <source>
        <dbReference type="ARBA" id="ARBA00023235"/>
    </source>
</evidence>
<evidence type="ECO:0000313" key="14">
    <source>
        <dbReference type="Proteomes" id="UP001207930"/>
    </source>
</evidence>
<dbReference type="InterPro" id="IPR050060">
    <property type="entry name" value="Phosphoglucosamine_mutase"/>
</dbReference>
<dbReference type="InterPro" id="IPR016066">
    <property type="entry name" value="A-D-PHexomutase_CS"/>
</dbReference>
<comment type="caution">
    <text evidence="13">The sequence shown here is derived from an EMBL/GenBank/DDBJ whole genome shotgun (WGS) entry which is preliminary data.</text>
</comment>
<dbReference type="Gene3D" id="3.30.310.50">
    <property type="entry name" value="Alpha-D-phosphohexomutase, C-terminal domain"/>
    <property type="match status" value="1"/>
</dbReference>
<dbReference type="HAMAP" id="MF_01554_B">
    <property type="entry name" value="GlmM_B"/>
    <property type="match status" value="1"/>
</dbReference>
<dbReference type="PRINTS" id="PR00509">
    <property type="entry name" value="PGMPMM"/>
</dbReference>
<dbReference type="PANTHER" id="PTHR42946">
    <property type="entry name" value="PHOSPHOHEXOSE MUTASE"/>
    <property type="match status" value="1"/>
</dbReference>
<dbReference type="InterPro" id="IPR036900">
    <property type="entry name" value="A-D-PHexomutase_C_sf"/>
</dbReference>
<comment type="cofactor">
    <cofactor evidence="6">
        <name>Mg(2+)</name>
        <dbReference type="ChEBI" id="CHEBI:18420"/>
    </cofactor>
    <text evidence="6">Binds 1 Mg(2+) ion per subunit.</text>
</comment>
<keyword evidence="2 6" id="KW-0597">Phosphoprotein</keyword>
<dbReference type="InterPro" id="IPR005841">
    <property type="entry name" value="Alpha-D-phosphohexomutase_SF"/>
</dbReference>
<comment type="catalytic activity">
    <reaction evidence="6 8">
        <text>alpha-D-glucosamine 1-phosphate = D-glucosamine 6-phosphate</text>
        <dbReference type="Rhea" id="RHEA:23424"/>
        <dbReference type="ChEBI" id="CHEBI:58516"/>
        <dbReference type="ChEBI" id="CHEBI:58725"/>
        <dbReference type="EC" id="5.4.2.10"/>
    </reaction>
</comment>
<dbReference type="PROSITE" id="PS00710">
    <property type="entry name" value="PGM_PMM"/>
    <property type="match status" value="1"/>
</dbReference>
<dbReference type="Pfam" id="PF02880">
    <property type="entry name" value="PGM_PMM_III"/>
    <property type="match status" value="1"/>
</dbReference>
<evidence type="ECO:0000256" key="1">
    <source>
        <dbReference type="ARBA" id="ARBA00010231"/>
    </source>
</evidence>
<feature type="modified residue" description="Phosphoserine" evidence="6">
    <location>
        <position position="133"/>
    </location>
</feature>
<feature type="binding site" evidence="6">
    <location>
        <position position="278"/>
    </location>
    <ligand>
        <name>Mg(2+)</name>
        <dbReference type="ChEBI" id="CHEBI:18420"/>
    </ligand>
</feature>
<evidence type="ECO:0000256" key="4">
    <source>
        <dbReference type="ARBA" id="ARBA00022842"/>
    </source>
</evidence>
<dbReference type="Pfam" id="PF02878">
    <property type="entry name" value="PGM_PMM_I"/>
    <property type="match status" value="1"/>
</dbReference>
<evidence type="ECO:0000259" key="11">
    <source>
        <dbReference type="Pfam" id="PF02879"/>
    </source>
</evidence>
<feature type="binding site" evidence="6">
    <location>
        <position position="276"/>
    </location>
    <ligand>
        <name>Mg(2+)</name>
        <dbReference type="ChEBI" id="CHEBI:18420"/>
    </ligand>
</feature>
<keyword evidence="4 6" id="KW-0460">Magnesium</keyword>
<dbReference type="InterPro" id="IPR005846">
    <property type="entry name" value="A-D-PHexomutase_a/b/a-III"/>
</dbReference>
<dbReference type="Proteomes" id="UP001207930">
    <property type="component" value="Unassembled WGS sequence"/>
</dbReference>
<evidence type="ECO:0000256" key="8">
    <source>
        <dbReference type="RuleBase" id="RU004327"/>
    </source>
</evidence>
<dbReference type="CDD" id="cd05802">
    <property type="entry name" value="GlmM"/>
    <property type="match status" value="1"/>
</dbReference>
<organism evidence="13 14">
    <name type="scientific">Luteolibacter flavescens</name>
    <dbReference type="NCBI Taxonomy" id="1859460"/>
    <lineage>
        <taxon>Bacteria</taxon>
        <taxon>Pseudomonadati</taxon>
        <taxon>Verrucomicrobiota</taxon>
        <taxon>Verrucomicrobiia</taxon>
        <taxon>Verrucomicrobiales</taxon>
        <taxon>Verrucomicrobiaceae</taxon>
        <taxon>Luteolibacter</taxon>
    </lineage>
</organism>
<sequence length="483" mass="51698">MIPAVRVATPSQNSVLLHPKLSIRANSSTVPPMKLFGTDGIRGRANEFPITPEVALRAGKAVAQVLRSSGHNRNRVVIGKDTRISGYMLETALTSGLVSMGMDVLLPGPLPTPAIAHLTKSMGAAAGIMLTASHNPYEDNGLKIFGPDGYKLSDALEEIIERHILGDEPEPRAMSPEKIGKAYRIDDARGRYIEFAKHTADNVSLHGLKIVVDCGHGAAYSIAPLIFKELGAEVIKHGCEPDGININAKCGALYPETAGDLVRLHGADLGISFDGDADRVIFTDATGTPVSGDRILALAALSLHEQGRLRGNRMACTVMSNLGLHEAMRRAGIEVLTTAVGDRNVIEALREKGGSFGGENSGHLIFADHATTGDGILSALQVLRVMKEKKATLAELAACMREFPQELVNLKVAAKPPLNTLPGLQKLMQEADAAFGDAGRQLIRYSGTENKIRILVEHRDSDAVQEWVEKFTKAVKEDIGVAV</sequence>
<comment type="similarity">
    <text evidence="1 6 7">Belongs to the phosphohexose mutase family.</text>
</comment>
<dbReference type="EC" id="5.4.2.10" evidence="6 8"/>
<dbReference type="InterPro" id="IPR006352">
    <property type="entry name" value="GlmM_bact"/>
</dbReference>
<dbReference type="PANTHER" id="PTHR42946:SF1">
    <property type="entry name" value="PHOSPHOGLUCOMUTASE (ALPHA-D-GLUCOSE-1,6-BISPHOSPHATE-DEPENDENT)"/>
    <property type="match status" value="1"/>
</dbReference>
<evidence type="ECO:0000259" key="12">
    <source>
        <dbReference type="Pfam" id="PF02880"/>
    </source>
</evidence>
<dbReference type="Gene3D" id="3.40.120.10">
    <property type="entry name" value="Alpha-D-Glucose-1,6-Bisphosphate, subunit A, domain 3"/>
    <property type="match status" value="3"/>
</dbReference>
<evidence type="ECO:0000256" key="6">
    <source>
        <dbReference type="HAMAP-Rule" id="MF_01554"/>
    </source>
</evidence>
<evidence type="ECO:0000256" key="3">
    <source>
        <dbReference type="ARBA" id="ARBA00022723"/>
    </source>
</evidence>
<evidence type="ECO:0000259" key="10">
    <source>
        <dbReference type="Pfam" id="PF02878"/>
    </source>
</evidence>
<dbReference type="SUPFAM" id="SSF55957">
    <property type="entry name" value="Phosphoglucomutase, C-terminal domain"/>
    <property type="match status" value="1"/>
</dbReference>
<feature type="binding site" evidence="6">
    <location>
        <position position="274"/>
    </location>
    <ligand>
        <name>Mg(2+)</name>
        <dbReference type="ChEBI" id="CHEBI:18420"/>
    </ligand>
</feature>
<dbReference type="Pfam" id="PF02879">
    <property type="entry name" value="PGM_PMM_II"/>
    <property type="match status" value="1"/>
</dbReference>
<dbReference type="EMBL" id="JAPDDS010000010">
    <property type="protein sequence ID" value="MCW1886393.1"/>
    <property type="molecule type" value="Genomic_DNA"/>
</dbReference>
<name>A0ABT3FS26_9BACT</name>
<reference evidence="13 14" key="1">
    <citation type="submission" date="2022-10" db="EMBL/GenBank/DDBJ databases">
        <title>Luteolibacter flavescens strain MCCC 1K03193, whole genome shotgun sequencing project.</title>
        <authorList>
            <person name="Zhao G."/>
            <person name="Shen L."/>
        </authorList>
    </citation>
    <scope>NUCLEOTIDE SEQUENCE [LARGE SCALE GENOMIC DNA]</scope>
    <source>
        <strain evidence="13 14">MCCC 1K03193</strain>
    </source>
</reference>
<comment type="function">
    <text evidence="6 8">Catalyzes the conversion of glucosamine-6-phosphate to glucosamine-1-phosphate.</text>
</comment>
<feature type="active site" description="Phosphoserine intermediate" evidence="6">
    <location>
        <position position="133"/>
    </location>
</feature>
<dbReference type="InterPro" id="IPR005845">
    <property type="entry name" value="A-D-PHexomutase_a/b/a-II"/>
</dbReference>
<dbReference type="InterPro" id="IPR005843">
    <property type="entry name" value="A-D-PHexomutase_C"/>
</dbReference>
<feature type="domain" description="Alpha-D-phosphohexomutase C-terminal" evidence="9">
    <location>
        <begin position="407"/>
        <end position="473"/>
    </location>
</feature>
<dbReference type="GO" id="GO:0008966">
    <property type="term" value="F:phosphoglucosamine mutase activity"/>
    <property type="evidence" value="ECO:0007669"/>
    <property type="project" value="UniProtKB-EC"/>
</dbReference>
<evidence type="ECO:0000256" key="7">
    <source>
        <dbReference type="RuleBase" id="RU004326"/>
    </source>
</evidence>
<keyword evidence="3 6" id="KW-0479">Metal-binding</keyword>
<feature type="domain" description="Alpha-D-phosphohexomutase alpha/beta/alpha" evidence="12">
    <location>
        <begin position="292"/>
        <end position="402"/>
    </location>
</feature>
<protein>
    <recommendedName>
        <fullName evidence="6 8">Phosphoglucosamine mutase</fullName>
        <ecNumber evidence="6 8">5.4.2.10</ecNumber>
    </recommendedName>
</protein>
<feature type="domain" description="Alpha-D-phosphohexomutase alpha/beta/alpha" evidence="10">
    <location>
        <begin position="34"/>
        <end position="165"/>
    </location>
</feature>
<proteinExistence type="inferred from homology"/>
<dbReference type="SUPFAM" id="SSF53738">
    <property type="entry name" value="Phosphoglucomutase, first 3 domains"/>
    <property type="match status" value="3"/>
</dbReference>
<dbReference type="Pfam" id="PF00408">
    <property type="entry name" value="PGM_PMM_IV"/>
    <property type="match status" value="1"/>
</dbReference>
<evidence type="ECO:0000256" key="2">
    <source>
        <dbReference type="ARBA" id="ARBA00022553"/>
    </source>
</evidence>